<reference evidence="3 4" key="1">
    <citation type="submission" date="2021-03" db="EMBL/GenBank/DDBJ databases">
        <title>Leishmania (Mundinia) martiniquensis Genome sequencing and assembly.</title>
        <authorList>
            <person name="Almutairi H."/>
            <person name="Gatherer D."/>
        </authorList>
    </citation>
    <scope>NUCLEOTIDE SEQUENCE [LARGE SCALE GENOMIC DNA]</scope>
    <source>
        <strain evidence="3">LSCM1</strain>
    </source>
</reference>
<dbReference type="GeneID" id="92510478"/>
<gene>
    <name evidence="3" type="ORF">LSCM1_00314</name>
</gene>
<dbReference type="Proteomes" id="UP000673552">
    <property type="component" value="Chromosome 36"/>
</dbReference>
<name>A0A836K5T5_9TRYP</name>
<evidence type="ECO:0000313" key="3">
    <source>
        <dbReference type="EMBL" id="KAG5464134.1"/>
    </source>
</evidence>
<keyword evidence="2" id="KW-0732">Signal</keyword>
<proteinExistence type="predicted"/>
<evidence type="ECO:0000313" key="4">
    <source>
        <dbReference type="Proteomes" id="UP000673552"/>
    </source>
</evidence>
<organism evidence="3 4">
    <name type="scientific">Leishmania martiniquensis</name>
    <dbReference type="NCBI Taxonomy" id="1580590"/>
    <lineage>
        <taxon>Eukaryota</taxon>
        <taxon>Discoba</taxon>
        <taxon>Euglenozoa</taxon>
        <taxon>Kinetoplastea</taxon>
        <taxon>Metakinetoplastina</taxon>
        <taxon>Trypanosomatida</taxon>
        <taxon>Trypanosomatidae</taxon>
        <taxon>Leishmaniinae</taxon>
        <taxon>Leishmania</taxon>
    </lineage>
</organism>
<dbReference type="EMBL" id="JAFEUZ010000036">
    <property type="protein sequence ID" value="KAG5464134.1"/>
    <property type="molecule type" value="Genomic_DNA"/>
</dbReference>
<protein>
    <recommendedName>
        <fullName evidence="5">TLC domain-containing protein</fullName>
    </recommendedName>
</protein>
<keyword evidence="4" id="KW-1185">Reference proteome</keyword>
<keyword evidence="1" id="KW-0472">Membrane</keyword>
<feature type="chain" id="PRO_5032590495" description="TLC domain-containing protein" evidence="2">
    <location>
        <begin position="26"/>
        <end position="132"/>
    </location>
</feature>
<feature type="signal peptide" evidence="2">
    <location>
        <begin position="1"/>
        <end position="25"/>
    </location>
</feature>
<dbReference type="KEGG" id="lmat:92510478"/>
<sequence>MLAIQWYTAALLFVDVFELLQLWEADPPTVALGTWWLDNRANAPLTGALYAGLLVLLTLPRLFVLLEPLSRWMMLINTIHEGIRLVLYSLLFSLHSGATQFHTILLALMLWNMLLYGRQYYTTMCMLREHSK</sequence>
<dbReference type="OrthoDB" id="271051at2759"/>
<keyword evidence="1" id="KW-0812">Transmembrane</keyword>
<evidence type="ECO:0000256" key="2">
    <source>
        <dbReference type="SAM" id="SignalP"/>
    </source>
</evidence>
<dbReference type="RefSeq" id="XP_067174071.1">
    <property type="nucleotide sequence ID" value="XM_067317966.1"/>
</dbReference>
<keyword evidence="1" id="KW-1133">Transmembrane helix</keyword>
<feature type="transmembrane region" description="Helical" evidence="1">
    <location>
        <begin position="85"/>
        <end position="111"/>
    </location>
</feature>
<comment type="caution">
    <text evidence="3">The sequence shown here is derived from an EMBL/GenBank/DDBJ whole genome shotgun (WGS) entry which is preliminary data.</text>
</comment>
<dbReference type="AlphaFoldDB" id="A0A836K5T5"/>
<accession>A0A836K5T5</accession>
<feature type="transmembrane region" description="Helical" evidence="1">
    <location>
        <begin position="43"/>
        <end position="64"/>
    </location>
</feature>
<evidence type="ECO:0000256" key="1">
    <source>
        <dbReference type="SAM" id="Phobius"/>
    </source>
</evidence>
<evidence type="ECO:0008006" key="5">
    <source>
        <dbReference type="Google" id="ProtNLM"/>
    </source>
</evidence>